<sequence>MKKKFYIVALAVLGFVGTMSAQNNPECTTNLSIYSEHVKVKNYEAAYTPWKMVYDNCPSLHKANFAYGERILNYKIEKATGAEKEGFFKDLMDLYDASLVHFPSNFTVAGVAADKGIAMYDNKMGSEQEIFEVLDKGFTQDKANFSNPKALYIYFTELVELHNAGSKDLQEVFDTYDNVMEQIGVENKKLTDRIEQLLPKEDAGTITSKEKRILAADSQNSETYGKIEGSIDSKLGALADCSNLIPLYQKNFEEKKSDITWVKRAVNRMFNKECTDDPMFKKLLDAQLAMEPTADLYVYLGYLEMKANKTSSAVSYFNKAVDLETDKYKKSDLLYKIATSYSRSSRSNARSYAQKAIDANSSNGKAYLLIATLYANSANDCGATAFDKRAMYWKAAEIARQAGRVDPSLSGRSNQAVTSYMSKAPSKEMIFSSGMAGKTVTFNCWVGGSVKVPNL</sequence>
<accession>A0A1G7GWR5</accession>
<feature type="signal peptide" evidence="2">
    <location>
        <begin position="1"/>
        <end position="21"/>
    </location>
</feature>
<reference evidence="4" key="1">
    <citation type="submission" date="2016-10" db="EMBL/GenBank/DDBJ databases">
        <authorList>
            <person name="Varghese N."/>
            <person name="Submissions S."/>
        </authorList>
    </citation>
    <scope>NUCLEOTIDE SEQUENCE [LARGE SCALE GENOMIC DNA]</scope>
    <source>
        <strain evidence="4">DSM 24729</strain>
    </source>
</reference>
<evidence type="ECO:0000313" key="4">
    <source>
        <dbReference type="Proteomes" id="UP000182114"/>
    </source>
</evidence>
<feature type="repeat" description="TPR" evidence="1">
    <location>
        <begin position="294"/>
        <end position="327"/>
    </location>
</feature>
<gene>
    <name evidence="3" type="ORF">SAMN04487992_105110</name>
</gene>
<protein>
    <submittedName>
        <fullName evidence="3">Uncharacterized protein</fullName>
    </submittedName>
</protein>
<dbReference type="EMBL" id="FNBD01000005">
    <property type="protein sequence ID" value="SDE92602.1"/>
    <property type="molecule type" value="Genomic_DNA"/>
</dbReference>
<dbReference type="eggNOG" id="COG0457">
    <property type="taxonomic scope" value="Bacteria"/>
</dbReference>
<evidence type="ECO:0000313" key="3">
    <source>
        <dbReference type="EMBL" id="SDE92602.1"/>
    </source>
</evidence>
<dbReference type="Gene3D" id="1.25.40.10">
    <property type="entry name" value="Tetratricopeptide repeat domain"/>
    <property type="match status" value="1"/>
</dbReference>
<proteinExistence type="predicted"/>
<evidence type="ECO:0000256" key="2">
    <source>
        <dbReference type="SAM" id="SignalP"/>
    </source>
</evidence>
<keyword evidence="2" id="KW-0732">Signal</keyword>
<dbReference type="SUPFAM" id="SSF48452">
    <property type="entry name" value="TPR-like"/>
    <property type="match status" value="1"/>
</dbReference>
<organism evidence="3 4">
    <name type="scientific">Cellulophaga baltica</name>
    <dbReference type="NCBI Taxonomy" id="76594"/>
    <lineage>
        <taxon>Bacteria</taxon>
        <taxon>Pseudomonadati</taxon>
        <taxon>Bacteroidota</taxon>
        <taxon>Flavobacteriia</taxon>
        <taxon>Flavobacteriales</taxon>
        <taxon>Flavobacteriaceae</taxon>
        <taxon>Cellulophaga</taxon>
    </lineage>
</organism>
<dbReference type="InterPro" id="IPR011990">
    <property type="entry name" value="TPR-like_helical_dom_sf"/>
</dbReference>
<evidence type="ECO:0000256" key="1">
    <source>
        <dbReference type="PROSITE-ProRule" id="PRU00339"/>
    </source>
</evidence>
<dbReference type="InterPro" id="IPR019734">
    <property type="entry name" value="TPR_rpt"/>
</dbReference>
<feature type="chain" id="PRO_5010274173" evidence="2">
    <location>
        <begin position="22"/>
        <end position="455"/>
    </location>
</feature>
<dbReference type="AlphaFoldDB" id="A0A1G7GWR5"/>
<name>A0A1G7GWR5_9FLAO</name>
<dbReference type="RefSeq" id="WP_074538277.1">
    <property type="nucleotide sequence ID" value="NZ_FNBD01000005.1"/>
</dbReference>
<keyword evidence="4" id="KW-1185">Reference proteome</keyword>
<dbReference type="Proteomes" id="UP000182114">
    <property type="component" value="Unassembled WGS sequence"/>
</dbReference>
<keyword evidence="1" id="KW-0802">TPR repeat</keyword>
<dbReference type="PROSITE" id="PS50005">
    <property type="entry name" value="TPR"/>
    <property type="match status" value="1"/>
</dbReference>